<evidence type="ECO:0000313" key="9">
    <source>
        <dbReference type="Proteomes" id="UP000005387"/>
    </source>
</evidence>
<dbReference type="PROSITE" id="PS00094">
    <property type="entry name" value="C5_MTASE_1"/>
    <property type="match status" value="1"/>
</dbReference>
<dbReference type="RefSeq" id="WP_006039565.1">
    <property type="nucleotide sequence ID" value="NZ_AEDD01000010.1"/>
</dbReference>
<accession>E0ID75</accession>
<dbReference type="PROSITE" id="PS00095">
    <property type="entry name" value="C5_MTASE_2"/>
    <property type="match status" value="1"/>
</dbReference>
<dbReference type="PANTHER" id="PTHR10629:SF52">
    <property type="entry name" value="DNA (CYTOSINE-5)-METHYLTRANSFERASE 1"/>
    <property type="match status" value="1"/>
</dbReference>
<keyword evidence="4" id="KW-0680">Restriction system</keyword>
<keyword evidence="9" id="KW-1185">Reference proteome</keyword>
<keyword evidence="3 5" id="KW-0949">S-adenosyl-L-methionine</keyword>
<dbReference type="AlphaFoldDB" id="E0ID75"/>
<dbReference type="OrthoDB" id="9813719at2"/>
<dbReference type="InterPro" id="IPR029063">
    <property type="entry name" value="SAM-dependent_MTases_sf"/>
</dbReference>
<organism evidence="8 9">
    <name type="scientific">Paenibacillus curdlanolyticus YK9</name>
    <dbReference type="NCBI Taxonomy" id="717606"/>
    <lineage>
        <taxon>Bacteria</taxon>
        <taxon>Bacillati</taxon>
        <taxon>Bacillota</taxon>
        <taxon>Bacilli</taxon>
        <taxon>Bacillales</taxon>
        <taxon>Paenibacillaceae</taxon>
        <taxon>Paenibacillus</taxon>
    </lineage>
</organism>
<dbReference type="REBASE" id="42982">
    <property type="entry name" value="M.PcuYK9ORF3577P"/>
</dbReference>
<dbReference type="GO" id="GO:0003677">
    <property type="term" value="F:DNA binding"/>
    <property type="evidence" value="ECO:0007669"/>
    <property type="project" value="TreeGrafter"/>
</dbReference>
<evidence type="ECO:0000256" key="3">
    <source>
        <dbReference type="ARBA" id="ARBA00022691"/>
    </source>
</evidence>
<dbReference type="GO" id="GO:0009307">
    <property type="term" value="P:DNA restriction-modification system"/>
    <property type="evidence" value="ECO:0007669"/>
    <property type="project" value="UniProtKB-KW"/>
</dbReference>
<dbReference type="GO" id="GO:0044027">
    <property type="term" value="P:negative regulation of gene expression via chromosomal CpG island methylation"/>
    <property type="evidence" value="ECO:0007669"/>
    <property type="project" value="TreeGrafter"/>
</dbReference>
<dbReference type="eggNOG" id="COG0270">
    <property type="taxonomic scope" value="Bacteria"/>
</dbReference>
<dbReference type="InterPro" id="IPR001525">
    <property type="entry name" value="C5_MeTfrase"/>
</dbReference>
<keyword evidence="1 5" id="KW-0489">Methyltransferase</keyword>
<dbReference type="InterPro" id="IPR050390">
    <property type="entry name" value="C5-Methyltransferase"/>
</dbReference>
<protein>
    <recommendedName>
        <fullName evidence="7">Cytosine-specific methyltransferase</fullName>
        <ecNumber evidence="7">2.1.1.37</ecNumber>
    </recommendedName>
</protein>
<dbReference type="Proteomes" id="UP000005387">
    <property type="component" value="Unassembled WGS sequence"/>
</dbReference>
<sequence>MYKVLDLFSGCGGLGEGFLQAGFDIAASVEIDEKACATQKFNHPETQVLQADLTQLAPRDLSLATGITNFDLIIGGPPCQGFSLIGTRLGTGKGFGEFGEDPRNKLYKEFVRYVRYFQPKMFLMENVPGLFSMHKGAVRENIEQDFSFDDPEGLFVGYHVVSDIVKAVEFGVPQSRERVIFLGVRKDLNIIPEHPRAVFKEEDFFTVQDAIGDLPKLDIRDGEFSVKNTPRNEAPYLKLLNTNAKRIKRDTGFEDGYLYNHTTRFQNERDREIFRILEPFQNLKTLDPDLIPIRLRNGFDDFYRKLDYKKPSPTIIAHLHKDGLAFIHPDGNQARSISVREAARLQSFPDNFVFIGPQTAMFKQIGNAVPPLLAYHLGLHIKKTLDAINEIPAREPISTRS</sequence>
<dbReference type="InterPro" id="IPR018117">
    <property type="entry name" value="C5_DNA_meth_AS"/>
</dbReference>
<dbReference type="GO" id="GO:0032259">
    <property type="term" value="P:methylation"/>
    <property type="evidence" value="ECO:0007669"/>
    <property type="project" value="UniProtKB-KW"/>
</dbReference>
<feature type="active site" evidence="5">
    <location>
        <position position="79"/>
    </location>
</feature>
<keyword evidence="2 5" id="KW-0808">Transferase</keyword>
<dbReference type="GO" id="GO:0003886">
    <property type="term" value="F:DNA (cytosine-5-)-methyltransferase activity"/>
    <property type="evidence" value="ECO:0007669"/>
    <property type="project" value="UniProtKB-EC"/>
</dbReference>
<evidence type="ECO:0000256" key="7">
    <source>
        <dbReference type="RuleBase" id="RU000417"/>
    </source>
</evidence>
<comment type="catalytic activity">
    <reaction evidence="7">
        <text>a 2'-deoxycytidine in DNA + S-adenosyl-L-methionine = a 5-methyl-2'-deoxycytidine in DNA + S-adenosyl-L-homocysteine + H(+)</text>
        <dbReference type="Rhea" id="RHEA:13681"/>
        <dbReference type="Rhea" id="RHEA-COMP:11369"/>
        <dbReference type="Rhea" id="RHEA-COMP:11370"/>
        <dbReference type="ChEBI" id="CHEBI:15378"/>
        <dbReference type="ChEBI" id="CHEBI:57856"/>
        <dbReference type="ChEBI" id="CHEBI:59789"/>
        <dbReference type="ChEBI" id="CHEBI:85452"/>
        <dbReference type="ChEBI" id="CHEBI:85454"/>
        <dbReference type="EC" id="2.1.1.37"/>
    </reaction>
</comment>
<dbReference type="STRING" id="717606.PaecuDRAFT_3577"/>
<dbReference type="SUPFAM" id="SSF53335">
    <property type="entry name" value="S-adenosyl-L-methionine-dependent methyltransferases"/>
    <property type="match status" value="1"/>
</dbReference>
<evidence type="ECO:0000256" key="6">
    <source>
        <dbReference type="RuleBase" id="RU000416"/>
    </source>
</evidence>
<evidence type="ECO:0000256" key="2">
    <source>
        <dbReference type="ARBA" id="ARBA00022679"/>
    </source>
</evidence>
<evidence type="ECO:0000256" key="1">
    <source>
        <dbReference type="ARBA" id="ARBA00022603"/>
    </source>
</evidence>
<gene>
    <name evidence="8" type="ORF">PaecuDRAFT_3577</name>
</gene>
<dbReference type="PROSITE" id="PS51679">
    <property type="entry name" value="SAM_MT_C5"/>
    <property type="match status" value="1"/>
</dbReference>
<evidence type="ECO:0000256" key="5">
    <source>
        <dbReference type="PROSITE-ProRule" id="PRU01016"/>
    </source>
</evidence>
<proteinExistence type="inferred from homology"/>
<dbReference type="PRINTS" id="PR00105">
    <property type="entry name" value="C5METTRFRASE"/>
</dbReference>
<comment type="similarity">
    <text evidence="5 6">Belongs to the class I-like SAM-binding methyltransferase superfamily. C5-methyltransferase family.</text>
</comment>
<evidence type="ECO:0000313" key="8">
    <source>
        <dbReference type="EMBL" id="EFM09530.1"/>
    </source>
</evidence>
<reference evidence="8 9" key="1">
    <citation type="submission" date="2010-07" db="EMBL/GenBank/DDBJ databases">
        <title>The draft genome of Paenibacillus curdlanolyticus YK9.</title>
        <authorList>
            <consortium name="US DOE Joint Genome Institute (JGI-PGF)"/>
            <person name="Lucas S."/>
            <person name="Copeland A."/>
            <person name="Lapidus A."/>
            <person name="Cheng J.-F."/>
            <person name="Bruce D."/>
            <person name="Goodwin L."/>
            <person name="Pitluck S."/>
            <person name="Land M.L."/>
            <person name="Hauser L."/>
            <person name="Chang Y.-J."/>
            <person name="Jeffries C."/>
            <person name="Anderson I.J."/>
            <person name="Johnson E."/>
            <person name="Loganathan U."/>
            <person name="Mulhopadhyay B."/>
            <person name="Kyrpides N."/>
            <person name="Woyke T.J."/>
        </authorList>
    </citation>
    <scope>NUCLEOTIDE SEQUENCE [LARGE SCALE GENOMIC DNA]</scope>
    <source>
        <strain evidence="8 9">YK9</strain>
    </source>
</reference>
<dbReference type="Gene3D" id="3.90.120.10">
    <property type="entry name" value="DNA Methylase, subunit A, domain 2"/>
    <property type="match status" value="1"/>
</dbReference>
<dbReference type="NCBIfam" id="TIGR00675">
    <property type="entry name" value="dcm"/>
    <property type="match status" value="1"/>
</dbReference>
<dbReference type="Gene3D" id="3.40.50.150">
    <property type="entry name" value="Vaccinia Virus protein VP39"/>
    <property type="match status" value="1"/>
</dbReference>
<dbReference type="PANTHER" id="PTHR10629">
    <property type="entry name" value="CYTOSINE-SPECIFIC METHYLTRANSFERASE"/>
    <property type="match status" value="1"/>
</dbReference>
<name>E0ID75_9BACL</name>
<dbReference type="Pfam" id="PF00145">
    <property type="entry name" value="DNA_methylase"/>
    <property type="match status" value="1"/>
</dbReference>
<dbReference type="EMBL" id="AEDD01000010">
    <property type="protein sequence ID" value="EFM09530.1"/>
    <property type="molecule type" value="Genomic_DNA"/>
</dbReference>
<dbReference type="EC" id="2.1.1.37" evidence="7"/>
<evidence type="ECO:0000256" key="4">
    <source>
        <dbReference type="ARBA" id="ARBA00022747"/>
    </source>
</evidence>
<dbReference type="InterPro" id="IPR031303">
    <property type="entry name" value="C5_meth_CS"/>
</dbReference>